<dbReference type="Pfam" id="PF00106">
    <property type="entry name" value="adh_short"/>
    <property type="match status" value="1"/>
</dbReference>
<dbReference type="Proteomes" id="UP001220377">
    <property type="component" value="Chromosome"/>
</dbReference>
<dbReference type="SUPFAM" id="SSF51735">
    <property type="entry name" value="NAD(P)-binding Rossmann-fold domains"/>
    <property type="match status" value="1"/>
</dbReference>
<sequence length="262" mass="27838">MINLQDKVVLITGGSSGIGRAVALQAAAAGATVVVAARNMAKLAQVRSEAARLSGTSAYAYTLDVSDPVAIESTCTQVIDALGHVDYLLNAAGFGAFEEALATDMRTTESMFRTNVLGSMYMCRIIGRHMVENGGGHIVNIGSMAGKIPTPKSAVYAATKAAVIAYSDALRMELRPASVYVTSVNPGPVKTDFFKTANAEDYEQKVDLFAIDPDRLARKIVASFGRPVREINAPLPMAVAAKVYPLFPRVGDYLAGTIFNRK</sequence>
<dbReference type="InterPro" id="IPR036291">
    <property type="entry name" value="NAD(P)-bd_dom_sf"/>
</dbReference>
<gene>
    <name evidence="5" type="ORF">PQ472_06660</name>
</gene>
<evidence type="ECO:0000256" key="2">
    <source>
        <dbReference type="ARBA" id="ARBA00023002"/>
    </source>
</evidence>
<organism evidence="5 6">
    <name type="scientific">Lacticaseibacillus pabuli</name>
    <dbReference type="NCBI Taxonomy" id="3025672"/>
    <lineage>
        <taxon>Bacteria</taxon>
        <taxon>Bacillati</taxon>
        <taxon>Bacillota</taxon>
        <taxon>Bacilli</taxon>
        <taxon>Lactobacillales</taxon>
        <taxon>Lactobacillaceae</taxon>
        <taxon>Lacticaseibacillus</taxon>
    </lineage>
</organism>
<keyword evidence="2" id="KW-0560">Oxidoreductase</keyword>
<dbReference type="PROSITE" id="PS00061">
    <property type="entry name" value="ADH_SHORT"/>
    <property type="match status" value="1"/>
</dbReference>
<proteinExistence type="inferred from homology"/>
<evidence type="ECO:0000313" key="6">
    <source>
        <dbReference type="Proteomes" id="UP001220377"/>
    </source>
</evidence>
<dbReference type="EMBL" id="CP117884">
    <property type="protein sequence ID" value="WDF81613.1"/>
    <property type="molecule type" value="Genomic_DNA"/>
</dbReference>
<protein>
    <submittedName>
        <fullName evidence="5">SDR family NAD(P)-dependent oxidoreductase</fullName>
    </submittedName>
</protein>
<evidence type="ECO:0000256" key="3">
    <source>
        <dbReference type="RuleBase" id="RU000363"/>
    </source>
</evidence>
<evidence type="ECO:0000313" key="5">
    <source>
        <dbReference type="EMBL" id="WDF81613.1"/>
    </source>
</evidence>
<dbReference type="InterPro" id="IPR002347">
    <property type="entry name" value="SDR_fam"/>
</dbReference>
<dbReference type="PANTHER" id="PTHR44196">
    <property type="entry name" value="DEHYDROGENASE/REDUCTASE SDR FAMILY MEMBER 7B"/>
    <property type="match status" value="1"/>
</dbReference>
<feature type="domain" description="Ketoreductase" evidence="4">
    <location>
        <begin position="7"/>
        <end position="192"/>
    </location>
</feature>
<accession>A0ABY7WN26</accession>
<dbReference type="Gene3D" id="3.40.50.720">
    <property type="entry name" value="NAD(P)-binding Rossmann-like Domain"/>
    <property type="match status" value="1"/>
</dbReference>
<comment type="similarity">
    <text evidence="1 3">Belongs to the short-chain dehydrogenases/reductases (SDR) family.</text>
</comment>
<dbReference type="PIRSF" id="PIRSF000126">
    <property type="entry name" value="11-beta-HSD1"/>
    <property type="match status" value="1"/>
</dbReference>
<reference evidence="5 6" key="1">
    <citation type="submission" date="2023-02" db="EMBL/GenBank/DDBJ databases">
        <title>Genome sequence of Lacticaseibacillus sp. KACC 23028.</title>
        <authorList>
            <person name="Kim S."/>
            <person name="Heo J."/>
            <person name="Kwon S.-W."/>
        </authorList>
    </citation>
    <scope>NUCLEOTIDE SEQUENCE [LARGE SCALE GENOMIC DNA]</scope>
    <source>
        <strain evidence="5 6">KACC 23028</strain>
    </source>
</reference>
<dbReference type="InterPro" id="IPR020904">
    <property type="entry name" value="Sc_DH/Rdtase_CS"/>
</dbReference>
<evidence type="ECO:0000256" key="1">
    <source>
        <dbReference type="ARBA" id="ARBA00006484"/>
    </source>
</evidence>
<dbReference type="InterPro" id="IPR057326">
    <property type="entry name" value="KR_dom"/>
</dbReference>
<evidence type="ECO:0000259" key="4">
    <source>
        <dbReference type="SMART" id="SM00822"/>
    </source>
</evidence>
<dbReference type="PANTHER" id="PTHR44196:SF1">
    <property type="entry name" value="DEHYDROGENASE_REDUCTASE SDR FAMILY MEMBER 7B"/>
    <property type="match status" value="1"/>
</dbReference>
<dbReference type="SMART" id="SM00822">
    <property type="entry name" value="PKS_KR"/>
    <property type="match status" value="1"/>
</dbReference>
<name>A0ABY7WN26_9LACO</name>
<dbReference type="PRINTS" id="PR00080">
    <property type="entry name" value="SDRFAMILY"/>
</dbReference>
<dbReference type="RefSeq" id="WP_274258501.1">
    <property type="nucleotide sequence ID" value="NZ_CP117884.1"/>
</dbReference>
<dbReference type="PRINTS" id="PR00081">
    <property type="entry name" value="GDHRDH"/>
</dbReference>
<keyword evidence="6" id="KW-1185">Reference proteome</keyword>